<feature type="compositionally biased region" description="Basic and acidic residues" evidence="1">
    <location>
        <begin position="31"/>
        <end position="44"/>
    </location>
</feature>
<dbReference type="EMBL" id="JBHTHX010000801">
    <property type="protein sequence ID" value="MFD0887070.1"/>
    <property type="molecule type" value="Genomic_DNA"/>
</dbReference>
<feature type="region of interest" description="Disordered" evidence="1">
    <location>
        <begin position="1"/>
        <end position="44"/>
    </location>
</feature>
<gene>
    <name evidence="2" type="ORF">ACFQ08_21190</name>
</gene>
<evidence type="ECO:0000313" key="3">
    <source>
        <dbReference type="Proteomes" id="UP001597024"/>
    </source>
</evidence>
<evidence type="ECO:0000313" key="2">
    <source>
        <dbReference type="EMBL" id="MFD0887070.1"/>
    </source>
</evidence>
<protein>
    <submittedName>
        <fullName evidence="2">Uncharacterized protein</fullName>
    </submittedName>
</protein>
<organism evidence="2 3">
    <name type="scientific">Streptosporangium algeriense</name>
    <dbReference type="NCBI Taxonomy" id="1682748"/>
    <lineage>
        <taxon>Bacteria</taxon>
        <taxon>Bacillati</taxon>
        <taxon>Actinomycetota</taxon>
        <taxon>Actinomycetes</taxon>
        <taxon>Streptosporangiales</taxon>
        <taxon>Streptosporangiaceae</taxon>
        <taxon>Streptosporangium</taxon>
    </lineage>
</organism>
<name>A0ABW3DT85_9ACTN</name>
<comment type="caution">
    <text evidence="2">The sequence shown here is derived from an EMBL/GenBank/DDBJ whole genome shotgun (WGS) entry which is preliminary data.</text>
</comment>
<feature type="compositionally biased region" description="Basic and acidic residues" evidence="1">
    <location>
        <begin position="1"/>
        <end position="15"/>
    </location>
</feature>
<evidence type="ECO:0000256" key="1">
    <source>
        <dbReference type="SAM" id="MobiDB-lite"/>
    </source>
</evidence>
<reference evidence="3" key="1">
    <citation type="journal article" date="2019" name="Int. J. Syst. Evol. Microbiol.">
        <title>The Global Catalogue of Microorganisms (GCM) 10K type strain sequencing project: providing services to taxonomists for standard genome sequencing and annotation.</title>
        <authorList>
            <consortium name="The Broad Institute Genomics Platform"/>
            <consortium name="The Broad Institute Genome Sequencing Center for Infectious Disease"/>
            <person name="Wu L."/>
            <person name="Ma J."/>
        </authorList>
    </citation>
    <scope>NUCLEOTIDE SEQUENCE [LARGE SCALE GENOMIC DNA]</scope>
    <source>
        <strain evidence="3">CCUG 62974</strain>
    </source>
</reference>
<proteinExistence type="predicted"/>
<sequence>MGDHEGKPAELEKFRPGKLTPAHSDGAAPGGKHEKPKPNDDPKK</sequence>
<keyword evidence="3" id="KW-1185">Reference proteome</keyword>
<accession>A0ABW3DT85</accession>
<dbReference type="Proteomes" id="UP001597024">
    <property type="component" value="Unassembled WGS sequence"/>
</dbReference>